<protein>
    <submittedName>
        <fullName evidence="1">Uncharacterized protein</fullName>
    </submittedName>
</protein>
<reference evidence="1" key="1">
    <citation type="submission" date="2009-02" db="EMBL/GenBank/DDBJ databases">
        <title>Construction of SSH cDNA library from hemocytes of Scylla paramamosain LPS-challenged.</title>
        <authorList>
            <person name="Wang K.J."/>
            <person name="Chen F.Y."/>
            <person name="Bo J."/>
            <person name="Ren H.L."/>
        </authorList>
    </citation>
    <scope>NUCLEOTIDE SEQUENCE</scope>
</reference>
<organism evidence="1">
    <name type="scientific">Scylla paramamosain</name>
    <name type="common">Mud crab</name>
    <dbReference type="NCBI Taxonomy" id="85552"/>
    <lineage>
        <taxon>Eukaryota</taxon>
        <taxon>Metazoa</taxon>
        <taxon>Ecdysozoa</taxon>
        <taxon>Arthropoda</taxon>
        <taxon>Crustacea</taxon>
        <taxon>Multicrustacea</taxon>
        <taxon>Malacostraca</taxon>
        <taxon>Eumalacostraca</taxon>
        <taxon>Eucarida</taxon>
        <taxon>Decapoda</taxon>
        <taxon>Pleocyemata</taxon>
        <taxon>Brachyura</taxon>
        <taxon>Eubrachyura</taxon>
        <taxon>Portunoidea</taxon>
        <taxon>Portunidae</taxon>
        <taxon>Portuninae</taxon>
        <taxon>Scylla</taxon>
    </lineage>
</organism>
<proteinExistence type="evidence at transcript level"/>
<dbReference type="AlphaFoldDB" id="D2DSV8"/>
<feature type="non-terminal residue" evidence="1">
    <location>
        <position position="1"/>
    </location>
</feature>
<sequence>VPSCRWCSSRWHAWWLPWCWWCSRWCPWWWLLWPYHRGGRLKCQSCLKAHDIPYQFLISCSIYLFPDSILIP</sequence>
<accession>D2DSV8</accession>
<evidence type="ECO:0000313" key="1">
    <source>
        <dbReference type="EMBL" id="ACY66518.1"/>
    </source>
</evidence>
<dbReference type="EMBL" id="FJ774797">
    <property type="protein sequence ID" value="ACY66518.1"/>
    <property type="molecule type" value="mRNA"/>
</dbReference>
<name>D2DSV8_SCYPA</name>